<dbReference type="RefSeq" id="WP_230754850.1">
    <property type="nucleotide sequence ID" value="NZ_JAINWA010000003.1"/>
</dbReference>
<dbReference type="Gene3D" id="1.10.10.10">
    <property type="entry name" value="Winged helix-like DNA-binding domain superfamily/Winged helix DNA-binding domain"/>
    <property type="match status" value="1"/>
</dbReference>
<keyword evidence="3" id="KW-1185">Reference proteome</keyword>
<dbReference type="AlphaFoldDB" id="A0AAE3EHG9"/>
<organism evidence="2 3">
    <name type="scientific">Teretinema zuelzerae</name>
    <dbReference type="NCBI Taxonomy" id="156"/>
    <lineage>
        <taxon>Bacteria</taxon>
        <taxon>Pseudomonadati</taxon>
        <taxon>Spirochaetota</taxon>
        <taxon>Spirochaetia</taxon>
        <taxon>Spirochaetales</taxon>
        <taxon>Treponemataceae</taxon>
        <taxon>Teretinema</taxon>
    </lineage>
</organism>
<evidence type="ECO:0000259" key="1">
    <source>
        <dbReference type="PROSITE" id="PS50995"/>
    </source>
</evidence>
<dbReference type="Proteomes" id="UP001198163">
    <property type="component" value="Unassembled WGS sequence"/>
</dbReference>
<name>A0AAE3EHG9_9SPIR</name>
<dbReference type="InterPro" id="IPR036388">
    <property type="entry name" value="WH-like_DNA-bd_sf"/>
</dbReference>
<dbReference type="SMART" id="SM00347">
    <property type="entry name" value="HTH_MARR"/>
    <property type="match status" value="1"/>
</dbReference>
<protein>
    <submittedName>
        <fullName evidence="2">MarR family transcriptional regulator</fullName>
    </submittedName>
</protein>
<dbReference type="GO" id="GO:0003700">
    <property type="term" value="F:DNA-binding transcription factor activity"/>
    <property type="evidence" value="ECO:0007669"/>
    <property type="project" value="InterPro"/>
</dbReference>
<evidence type="ECO:0000313" key="3">
    <source>
        <dbReference type="Proteomes" id="UP001198163"/>
    </source>
</evidence>
<evidence type="ECO:0000313" key="2">
    <source>
        <dbReference type="EMBL" id="MCD1654517.1"/>
    </source>
</evidence>
<feature type="domain" description="HTH marR-type" evidence="1">
    <location>
        <begin position="1"/>
        <end position="141"/>
    </location>
</feature>
<dbReference type="PROSITE" id="PS50995">
    <property type="entry name" value="HTH_MARR_2"/>
    <property type="match status" value="1"/>
</dbReference>
<dbReference type="InterPro" id="IPR036390">
    <property type="entry name" value="WH_DNA-bd_sf"/>
</dbReference>
<sequence>MQSDRASLTIIDLISEQHAVLRKATEDVWAKTEDVHFSHTDFYLISKIAQKDLSISQAAEMIKISRQAMHKAAAKLKERGFIEYRHLPGNQRDKHMYLTEAGTECARKYERIKINLENRIKTAVGEKSFSLLKEILGRNLV</sequence>
<gene>
    <name evidence="2" type="ORF">K7J14_07335</name>
</gene>
<comment type="caution">
    <text evidence="2">The sequence shown here is derived from an EMBL/GenBank/DDBJ whole genome shotgun (WGS) entry which is preliminary data.</text>
</comment>
<accession>A0AAE3EHG9</accession>
<dbReference type="InterPro" id="IPR000835">
    <property type="entry name" value="HTH_MarR-typ"/>
</dbReference>
<dbReference type="Pfam" id="PF12802">
    <property type="entry name" value="MarR_2"/>
    <property type="match status" value="1"/>
</dbReference>
<dbReference type="EMBL" id="JAINWA010000003">
    <property type="protein sequence ID" value="MCD1654517.1"/>
    <property type="molecule type" value="Genomic_DNA"/>
</dbReference>
<proteinExistence type="predicted"/>
<reference evidence="2" key="1">
    <citation type="submission" date="2021-08" db="EMBL/GenBank/DDBJ databases">
        <title>Comparative analyses of Brucepasteria parasyntrophica and Teretinema zuelzerae.</title>
        <authorList>
            <person name="Song Y."/>
            <person name="Brune A."/>
        </authorList>
    </citation>
    <scope>NUCLEOTIDE SEQUENCE</scope>
    <source>
        <strain evidence="2">DSM 1903</strain>
    </source>
</reference>
<dbReference type="SUPFAM" id="SSF46785">
    <property type="entry name" value="Winged helix' DNA-binding domain"/>
    <property type="match status" value="1"/>
</dbReference>